<evidence type="ECO:0000313" key="2">
    <source>
        <dbReference type="Proteomes" id="UP001431449"/>
    </source>
</evidence>
<dbReference type="Gene3D" id="3.90.550.10">
    <property type="entry name" value="Spore Coat Polysaccharide Biosynthesis Protein SpsA, Chain A"/>
    <property type="match status" value="1"/>
</dbReference>
<keyword evidence="2" id="KW-1185">Reference proteome</keyword>
<protein>
    <submittedName>
        <fullName evidence="1">DUF2064 domain-containing protein</fullName>
    </submittedName>
</protein>
<dbReference type="InterPro" id="IPR029044">
    <property type="entry name" value="Nucleotide-diphossugar_trans"/>
</dbReference>
<organism evidence="1 2">
    <name type="scientific">Pseudomarimonas salicorniae</name>
    <dbReference type="NCBI Taxonomy" id="2933270"/>
    <lineage>
        <taxon>Bacteria</taxon>
        <taxon>Pseudomonadati</taxon>
        <taxon>Pseudomonadota</taxon>
        <taxon>Gammaproteobacteria</taxon>
        <taxon>Lysobacterales</taxon>
        <taxon>Lysobacteraceae</taxon>
        <taxon>Pseudomarimonas</taxon>
    </lineage>
</organism>
<reference evidence="1" key="1">
    <citation type="submission" date="2022-04" db="EMBL/GenBank/DDBJ databases">
        <title>Lysobacter sp. CAU 1642 isolated from sea sand.</title>
        <authorList>
            <person name="Kim W."/>
        </authorList>
    </citation>
    <scope>NUCLEOTIDE SEQUENCE</scope>
    <source>
        <strain evidence="1">CAU 1642</strain>
    </source>
</reference>
<dbReference type="InterPro" id="IPR018641">
    <property type="entry name" value="Trfase_1_rSAM/seldom-assoc"/>
</dbReference>
<dbReference type="PANTHER" id="PTHR36529:SF1">
    <property type="entry name" value="GLYCOSYLTRANSFERASE"/>
    <property type="match status" value="1"/>
</dbReference>
<accession>A0ABT0GKQ7</accession>
<dbReference type="EMBL" id="JALNMH010000014">
    <property type="protein sequence ID" value="MCK7595105.1"/>
    <property type="molecule type" value="Genomic_DNA"/>
</dbReference>
<evidence type="ECO:0000313" key="1">
    <source>
        <dbReference type="EMBL" id="MCK7595105.1"/>
    </source>
</evidence>
<name>A0ABT0GKQ7_9GAMM</name>
<dbReference type="RefSeq" id="WP_248210867.1">
    <property type="nucleotide sequence ID" value="NZ_JALNMH010000014.1"/>
</dbReference>
<dbReference type="Pfam" id="PF09837">
    <property type="entry name" value="DUF2064"/>
    <property type="match status" value="1"/>
</dbReference>
<comment type="caution">
    <text evidence="1">The sequence shown here is derived from an EMBL/GenBank/DDBJ whole genome shotgun (WGS) entry which is preliminary data.</text>
</comment>
<sequence>MSGGLAIFVKTPGLSPIKTRLARSRGRAFAEHWHRMAAAAVASVVQRFTEASGWQAYWAVAESEGLSQWSGLPCLAQGEGGLGERMGRVHADLLQRHGRALLIGADSPQLTAAHLQAAARVLDEGAEHVLGPADDGGFWLLASRAPIPETVWNEVPYSQPDTGQRMESALTALGGCRRLDTLRDLDRASDLAPLCSDLSALRDPTLGQRALAAWLRAALAEPGA</sequence>
<dbReference type="SUPFAM" id="SSF53448">
    <property type="entry name" value="Nucleotide-diphospho-sugar transferases"/>
    <property type="match status" value="1"/>
</dbReference>
<dbReference type="Proteomes" id="UP001431449">
    <property type="component" value="Unassembled WGS sequence"/>
</dbReference>
<dbReference type="PANTHER" id="PTHR36529">
    <property type="entry name" value="SLL1095 PROTEIN"/>
    <property type="match status" value="1"/>
</dbReference>
<gene>
    <name evidence="1" type="ORF">M0G41_15655</name>
</gene>
<proteinExistence type="predicted"/>